<dbReference type="SUPFAM" id="SSF55961">
    <property type="entry name" value="Bet v1-like"/>
    <property type="match status" value="1"/>
</dbReference>
<protein>
    <submittedName>
        <fullName evidence="3">SRPBCC domain-containing protein</fullName>
    </submittedName>
</protein>
<reference evidence="3 4" key="2">
    <citation type="submission" date="2023-10" db="EMBL/GenBank/DDBJ databases">
        <authorList>
            <person name="Han X.F."/>
        </authorList>
    </citation>
    <scope>NUCLEOTIDE SEQUENCE [LARGE SCALE GENOMIC DNA]</scope>
    <source>
        <strain evidence="3 4">KCTC 39840</strain>
    </source>
</reference>
<feature type="domain" description="Activator of Hsp90 ATPase homologue 1/2-like C-terminal" evidence="2">
    <location>
        <begin position="22"/>
        <end position="130"/>
    </location>
</feature>
<dbReference type="EMBL" id="JAWSTH010000071">
    <property type="protein sequence ID" value="MDW5596985.1"/>
    <property type="molecule type" value="Genomic_DNA"/>
</dbReference>
<evidence type="ECO:0000256" key="1">
    <source>
        <dbReference type="ARBA" id="ARBA00006817"/>
    </source>
</evidence>
<keyword evidence="4" id="KW-1185">Reference proteome</keyword>
<dbReference type="InterPro" id="IPR013538">
    <property type="entry name" value="ASHA1/2-like_C"/>
</dbReference>
<comment type="caution">
    <text evidence="3">The sequence shown here is derived from an EMBL/GenBank/DDBJ whole genome shotgun (WGS) entry which is preliminary data.</text>
</comment>
<dbReference type="InterPro" id="IPR023393">
    <property type="entry name" value="START-like_dom_sf"/>
</dbReference>
<gene>
    <name evidence="3" type="ORF">R7226_21740</name>
</gene>
<proteinExistence type="inferred from homology"/>
<dbReference type="Gene3D" id="3.30.530.20">
    <property type="match status" value="1"/>
</dbReference>
<dbReference type="Pfam" id="PF08327">
    <property type="entry name" value="AHSA1"/>
    <property type="match status" value="1"/>
</dbReference>
<dbReference type="Proteomes" id="UP001284601">
    <property type="component" value="Unassembled WGS sequence"/>
</dbReference>
<sequence length="133" mass="14594">MTPIGLTKDAGWQAGVRRTVRVDPDAAWTLLTSAEGQALWLGAATALERGAAYELPDGTRGEVRARSGSHLRMTWEAPGWAGESTVQLRAIPAKTGTTISFHHERLADAEERERALAHWRAALDEIEQRLRPS</sequence>
<evidence type="ECO:0000313" key="3">
    <source>
        <dbReference type="EMBL" id="MDW5596985.1"/>
    </source>
</evidence>
<dbReference type="RefSeq" id="WP_318599421.1">
    <property type="nucleotide sequence ID" value="NZ_JAWSTH010000071.1"/>
</dbReference>
<comment type="similarity">
    <text evidence="1">Belongs to the AHA1 family.</text>
</comment>
<organism evidence="3 4">
    <name type="scientific">Conexibacter stalactiti</name>
    <dbReference type="NCBI Taxonomy" id="1940611"/>
    <lineage>
        <taxon>Bacteria</taxon>
        <taxon>Bacillati</taxon>
        <taxon>Actinomycetota</taxon>
        <taxon>Thermoleophilia</taxon>
        <taxon>Solirubrobacterales</taxon>
        <taxon>Conexibacteraceae</taxon>
        <taxon>Conexibacter</taxon>
    </lineage>
</organism>
<evidence type="ECO:0000313" key="4">
    <source>
        <dbReference type="Proteomes" id="UP001284601"/>
    </source>
</evidence>
<evidence type="ECO:0000259" key="2">
    <source>
        <dbReference type="Pfam" id="PF08327"/>
    </source>
</evidence>
<reference evidence="4" key="1">
    <citation type="submission" date="2023-07" db="EMBL/GenBank/DDBJ databases">
        <title>Conexibacter stalactiti sp. nov., isolated from stalactites in a lava cave and emended description of the genus Conexibacter.</title>
        <authorList>
            <person name="Lee S.D."/>
        </authorList>
    </citation>
    <scope>NUCLEOTIDE SEQUENCE [LARGE SCALE GENOMIC DNA]</scope>
    <source>
        <strain evidence="4">KCTC 39840</strain>
    </source>
</reference>
<name>A0ABU4HUS2_9ACTN</name>
<accession>A0ABU4HUS2</accession>